<dbReference type="Pfam" id="PF00467">
    <property type="entry name" value="KOW"/>
    <property type="match status" value="1"/>
</dbReference>
<keyword evidence="3 8" id="KW-0689">Ribosomal protein</keyword>
<dbReference type="Gene3D" id="2.30.30.30">
    <property type="match status" value="1"/>
</dbReference>
<evidence type="ECO:0000256" key="6">
    <source>
        <dbReference type="ARBA" id="ARBA00035361"/>
    </source>
</evidence>
<geneLocation type="plastid" evidence="8"/>
<dbReference type="InterPro" id="IPR005824">
    <property type="entry name" value="KOW"/>
</dbReference>
<comment type="similarity">
    <text evidence="2">Belongs to the universal ribosomal protein uL24 family.</text>
</comment>
<keyword evidence="4" id="KW-0687">Ribonucleoprotein</keyword>
<dbReference type="HAMAP" id="MF_01326_B">
    <property type="entry name" value="Ribosomal_uL24_B"/>
    <property type="match status" value="1"/>
</dbReference>
<evidence type="ECO:0000256" key="4">
    <source>
        <dbReference type="ARBA" id="ARBA00023274"/>
    </source>
</evidence>
<evidence type="ECO:0000256" key="3">
    <source>
        <dbReference type="ARBA" id="ARBA00022980"/>
    </source>
</evidence>
<dbReference type="GO" id="GO:0003723">
    <property type="term" value="F:RNA binding"/>
    <property type="evidence" value="ECO:0007669"/>
    <property type="project" value="InterPro"/>
</dbReference>
<accession>A0A4D6X0X4</accession>
<evidence type="ECO:0000256" key="2">
    <source>
        <dbReference type="ARBA" id="ARBA00010618"/>
    </source>
</evidence>
<dbReference type="PANTHER" id="PTHR12903">
    <property type="entry name" value="MITOCHONDRIAL RIBOSOMAL PROTEIN L24"/>
    <property type="match status" value="1"/>
</dbReference>
<dbReference type="InterPro" id="IPR057264">
    <property type="entry name" value="Ribosomal_uL24_C"/>
</dbReference>
<dbReference type="SMART" id="SM00739">
    <property type="entry name" value="KOW"/>
    <property type="match status" value="1"/>
</dbReference>
<evidence type="ECO:0000259" key="7">
    <source>
        <dbReference type="SMART" id="SM00739"/>
    </source>
</evidence>
<dbReference type="GO" id="GO:1990904">
    <property type="term" value="C:ribonucleoprotein complex"/>
    <property type="evidence" value="ECO:0007669"/>
    <property type="project" value="UniProtKB-KW"/>
</dbReference>
<name>A0A4D6X0X4_9FLOR</name>
<comment type="function">
    <text evidence="1">One of two assembly initiator proteins, it binds directly to the 5'-end of the 23S rRNA, where it nucleates assembly of the 50S subunit.</text>
</comment>
<protein>
    <recommendedName>
        <fullName evidence="5">Large ribosomal subunit protein uL24c</fullName>
    </recommendedName>
    <alternativeName>
        <fullName evidence="6">50S ribosomal protein L24, chloroplastic</fullName>
    </alternativeName>
</protein>
<sequence>MKRKNYKTQIKKNDNIIITAGKYKGQEGKVMKIISKKNTVIIENLNLKTKHSKPSREDETGTIKKIEAPIHTSNVSLLKIT</sequence>
<dbReference type="GO" id="GO:0006412">
    <property type="term" value="P:translation"/>
    <property type="evidence" value="ECO:0007669"/>
    <property type="project" value="InterPro"/>
</dbReference>
<proteinExistence type="inferred from homology"/>
<organism evidence="8">
    <name type="scientific">Pterothamnion crispum</name>
    <dbReference type="NCBI Taxonomy" id="1550583"/>
    <lineage>
        <taxon>Eukaryota</taxon>
        <taxon>Rhodophyta</taxon>
        <taxon>Florideophyceae</taxon>
        <taxon>Rhodymeniophycidae</taxon>
        <taxon>Ceramiales</taxon>
        <taxon>Ceramiaceae</taxon>
        <taxon>Pterothamnion</taxon>
    </lineage>
</organism>
<dbReference type="InterPro" id="IPR008991">
    <property type="entry name" value="Translation_prot_SH3-like_sf"/>
</dbReference>
<dbReference type="SUPFAM" id="SSF50104">
    <property type="entry name" value="Translation proteins SH3-like domain"/>
    <property type="match status" value="1"/>
</dbReference>
<reference evidence="8" key="2">
    <citation type="submission" date="2019-04" db="EMBL/GenBank/DDBJ databases">
        <authorList>
            <person name="Pasella M."/>
        </authorList>
    </citation>
    <scope>NUCLEOTIDE SEQUENCE</scope>
    <source>
        <strain evidence="8">29588_5</strain>
    </source>
</reference>
<dbReference type="EMBL" id="MK814723">
    <property type="protein sequence ID" value="QCI08270.1"/>
    <property type="molecule type" value="Genomic_DNA"/>
</dbReference>
<reference evidence="8" key="1">
    <citation type="journal article" date="2019" name="Mol. Phylogenet. Evol.">
        <title>Morphological evolution and classification of the red algal order Ceramiales inferred using plastid phylogenomics.</title>
        <authorList>
            <person name="Diaz-Tapia P."/>
            <person name="Pasella M.M."/>
            <person name="Verbruggen H."/>
            <person name="Maggs C.A."/>
        </authorList>
    </citation>
    <scope>NUCLEOTIDE SEQUENCE</scope>
    <source>
        <strain evidence="8">29588_5</strain>
    </source>
</reference>
<keyword evidence="8" id="KW-0934">Plastid</keyword>
<evidence type="ECO:0000256" key="1">
    <source>
        <dbReference type="ARBA" id="ARBA00004072"/>
    </source>
</evidence>
<dbReference type="InterPro" id="IPR003256">
    <property type="entry name" value="Ribosomal_uL24"/>
</dbReference>
<feature type="domain" description="KOW" evidence="7">
    <location>
        <begin position="9"/>
        <end position="36"/>
    </location>
</feature>
<gene>
    <name evidence="8" type="primary">rpl24</name>
</gene>
<dbReference type="GO" id="GO:0005840">
    <property type="term" value="C:ribosome"/>
    <property type="evidence" value="ECO:0007669"/>
    <property type="project" value="UniProtKB-KW"/>
</dbReference>
<dbReference type="CDD" id="cd06089">
    <property type="entry name" value="KOW_RPL26"/>
    <property type="match status" value="1"/>
</dbReference>
<dbReference type="Pfam" id="PF17136">
    <property type="entry name" value="ribosomal_L24"/>
    <property type="match status" value="1"/>
</dbReference>
<dbReference type="AlphaFoldDB" id="A0A4D6X0X4"/>
<dbReference type="InterPro" id="IPR041988">
    <property type="entry name" value="Ribosomal_uL24_KOW"/>
</dbReference>
<evidence type="ECO:0000256" key="5">
    <source>
        <dbReference type="ARBA" id="ARBA00035282"/>
    </source>
</evidence>
<dbReference type="NCBIfam" id="TIGR01079">
    <property type="entry name" value="rplX_bact"/>
    <property type="match status" value="1"/>
</dbReference>
<dbReference type="GO" id="GO:0003735">
    <property type="term" value="F:structural constituent of ribosome"/>
    <property type="evidence" value="ECO:0007669"/>
    <property type="project" value="InterPro"/>
</dbReference>
<dbReference type="InterPro" id="IPR014722">
    <property type="entry name" value="Rib_uL2_dom2"/>
</dbReference>
<evidence type="ECO:0000313" key="8">
    <source>
        <dbReference type="EMBL" id="QCI08270.1"/>
    </source>
</evidence>